<reference evidence="1 2" key="2">
    <citation type="journal article" date="2011" name="Stand. Genomic Sci.">
        <title>Complete genome sequence of the extremely halophilic Halanaerobium praevalens type strain (GSL).</title>
        <authorList>
            <person name="Ivanova N."/>
            <person name="Sikorski J."/>
            <person name="Chertkov O."/>
            <person name="Nolan M."/>
            <person name="Lucas S."/>
            <person name="Hammon N."/>
            <person name="Deshpande S."/>
            <person name="Cheng J.F."/>
            <person name="Tapia R."/>
            <person name="Han C."/>
            <person name="Goodwin L."/>
            <person name="Pitluck S."/>
            <person name="Huntemann M."/>
            <person name="Liolios K."/>
            <person name="Pagani I."/>
            <person name="Mavromatis K."/>
            <person name="Ovchinikova G."/>
            <person name="Pati A."/>
            <person name="Chen A."/>
            <person name="Palaniappan K."/>
            <person name="Land M."/>
            <person name="Hauser L."/>
            <person name="Brambilla E.M."/>
            <person name="Kannan K.P."/>
            <person name="Rohde M."/>
            <person name="Tindall B.J."/>
            <person name="Goker M."/>
            <person name="Detter J.C."/>
            <person name="Woyke T."/>
            <person name="Bristow J."/>
            <person name="Eisen J.A."/>
            <person name="Markowitz V."/>
            <person name="Hugenholtz P."/>
            <person name="Kyrpides N.C."/>
            <person name="Klenk H.P."/>
            <person name="Lapidus A."/>
        </authorList>
    </citation>
    <scope>NUCLEOTIDE SEQUENCE [LARGE SCALE GENOMIC DNA]</scope>
    <source>
        <strain evidence="2">ATCC 33744 / DSM 2228 / GSL</strain>
    </source>
</reference>
<dbReference type="AlphaFoldDB" id="E3DN86"/>
<keyword evidence="2" id="KW-1185">Reference proteome</keyword>
<proteinExistence type="predicted"/>
<dbReference type="EMBL" id="CP002175">
    <property type="protein sequence ID" value="ADO77505.1"/>
    <property type="molecule type" value="Genomic_DNA"/>
</dbReference>
<reference evidence="2" key="1">
    <citation type="submission" date="2010-10" db="EMBL/GenBank/DDBJ databases">
        <title>The complete genome of Halanaerobium praevalens DSM 2228.</title>
        <authorList>
            <consortium name="US DOE Joint Genome Institute (JGI-PGF)"/>
            <person name="Lucas S."/>
            <person name="Copeland A."/>
            <person name="Lapidus A."/>
            <person name="Glavina del Rio T."/>
            <person name="Dalin E."/>
            <person name="Tice H."/>
            <person name="Bruce D."/>
            <person name="Goodwin L."/>
            <person name="Pitluck S."/>
            <person name="Kyrpides N."/>
            <person name="Mavromatis K."/>
            <person name="Ivanova N."/>
            <person name="Ovchinnikova G."/>
            <person name="Chertkov O."/>
            <person name="Detter J.C."/>
            <person name="Han C."/>
            <person name="Larimer F."/>
            <person name="Land M."/>
            <person name="Hauser L."/>
            <person name="Markowitz V."/>
            <person name="Cheng J.-F."/>
            <person name="Hugenholtz P."/>
            <person name="Woyke T."/>
            <person name="Wu D."/>
            <person name="Tindall B."/>
            <person name="Pomrenke H.G."/>
            <person name="Brambilla E."/>
            <person name="Klenk H.-P."/>
            <person name="Eisen J.A."/>
        </authorList>
    </citation>
    <scope>NUCLEOTIDE SEQUENCE [LARGE SCALE GENOMIC DNA]</scope>
    <source>
        <strain evidence="2">ATCC 33744 / DSM 2228 / GSL</strain>
    </source>
</reference>
<organism evidence="1 2">
    <name type="scientific">Halanaerobium praevalens (strain ATCC 33744 / DSM 2228 / GSL)</name>
    <dbReference type="NCBI Taxonomy" id="572479"/>
    <lineage>
        <taxon>Bacteria</taxon>
        <taxon>Bacillati</taxon>
        <taxon>Bacillota</taxon>
        <taxon>Clostridia</taxon>
        <taxon>Halanaerobiales</taxon>
        <taxon>Halanaerobiaceae</taxon>
        <taxon>Halanaerobium</taxon>
    </lineage>
</organism>
<name>E3DN86_HALPG</name>
<dbReference type="Proteomes" id="UP000006866">
    <property type="component" value="Chromosome"/>
</dbReference>
<sequence length="248" mass="29299">MKENILNMSEKEFEDLVSEENLPSIYSDDDLIRSIVELIPIVGPIIDGVIARIGTKYKEKRMHMFLILFYKSLKIIENRLDEKEFNEKLKWTETEEFHDMFNSAIDSTIKTRSREKIIMNVMILTNIISVKNNGEFRPEEYIYSLESLSPLEVKVIYIFYNCYKKDNNLDNEENDLQKSNRINAKEKVMEELHIDEQDLIFLLTRIEKSGFLKEITATMFDYEGGAFTINESLNRMMNYISKHPFSDL</sequence>
<dbReference type="KEGG" id="hpk:Hprae_1374"/>
<dbReference type="PATRIC" id="fig|572479.3.peg.1393"/>
<dbReference type="HOGENOM" id="CLU_1118951_0_0_9"/>
<accession>E3DN86</accession>
<gene>
    <name evidence="1" type="ordered locus">Hprae_1374</name>
</gene>
<protein>
    <submittedName>
        <fullName evidence="1">Uncharacterized protein</fullName>
    </submittedName>
</protein>
<evidence type="ECO:0000313" key="2">
    <source>
        <dbReference type="Proteomes" id="UP000006866"/>
    </source>
</evidence>
<evidence type="ECO:0000313" key="1">
    <source>
        <dbReference type="EMBL" id="ADO77505.1"/>
    </source>
</evidence>